<dbReference type="RefSeq" id="XP_016606753.1">
    <property type="nucleotide sequence ID" value="XM_016754604.1"/>
</dbReference>
<organism evidence="1 2">
    <name type="scientific">Spizellomyces punctatus (strain DAOM BR117)</name>
    <dbReference type="NCBI Taxonomy" id="645134"/>
    <lineage>
        <taxon>Eukaryota</taxon>
        <taxon>Fungi</taxon>
        <taxon>Fungi incertae sedis</taxon>
        <taxon>Chytridiomycota</taxon>
        <taxon>Chytridiomycota incertae sedis</taxon>
        <taxon>Chytridiomycetes</taxon>
        <taxon>Spizellomycetales</taxon>
        <taxon>Spizellomycetaceae</taxon>
        <taxon>Spizellomyces</taxon>
    </lineage>
</organism>
<accession>A0A0L0HDC0</accession>
<dbReference type="GeneID" id="27689700"/>
<dbReference type="EMBL" id="KQ257460">
    <property type="protein sequence ID" value="KNC98713.1"/>
    <property type="molecule type" value="Genomic_DNA"/>
</dbReference>
<gene>
    <name evidence="1" type="ORF">SPPG_06390</name>
</gene>
<dbReference type="Proteomes" id="UP000053201">
    <property type="component" value="Unassembled WGS sequence"/>
</dbReference>
<dbReference type="AlphaFoldDB" id="A0A0L0HDC0"/>
<evidence type="ECO:0000313" key="1">
    <source>
        <dbReference type="EMBL" id="KNC98713.1"/>
    </source>
</evidence>
<evidence type="ECO:0000313" key="2">
    <source>
        <dbReference type="Proteomes" id="UP000053201"/>
    </source>
</evidence>
<sequence>MGIGSSTSADPLRDVDDAFMSHYAALKARSIDWEKNSILILTGSDLKLLFHDNAKSTVNRAVPFSELSRKMYSFNVPLFHRLKSLCHLPLAVLAVVAGHTDLETSQKKLKELETKAVAVKEAIVKEEYSFTQEQRQRNLSMVDQTIKLIHTYTSHNPATDKQLPQTDLSSFFRRLRSAFMSNMYEATLSCLEALDHKLHEIIADIGASKNLHIVVTGEHMPQEDNMALQYFLAACGRKREGDRVYYATSKYNEEELVQFVAQHLADGVVGMTVYGNGEVMHRDLLAPAAEEIIKRWEAEGRLPIQDLLRDADVKRWKCPFII</sequence>
<name>A0A0L0HDC0_SPIPD</name>
<reference evidence="1 2" key="1">
    <citation type="submission" date="2009-08" db="EMBL/GenBank/DDBJ databases">
        <title>The Genome Sequence of Spizellomyces punctatus strain DAOM BR117.</title>
        <authorList>
            <consortium name="The Broad Institute Genome Sequencing Platform"/>
            <person name="Russ C."/>
            <person name="Cuomo C."/>
            <person name="Shea T."/>
            <person name="Young S.K."/>
            <person name="Zeng Q."/>
            <person name="Koehrsen M."/>
            <person name="Haas B."/>
            <person name="Borodovsky M."/>
            <person name="Guigo R."/>
            <person name="Alvarado L."/>
            <person name="Berlin A."/>
            <person name="Bochicchio J."/>
            <person name="Borenstein D."/>
            <person name="Chapman S."/>
            <person name="Chen Z."/>
            <person name="Engels R."/>
            <person name="Freedman E."/>
            <person name="Gellesch M."/>
            <person name="Goldberg J."/>
            <person name="Griggs A."/>
            <person name="Gujja S."/>
            <person name="Heiman D."/>
            <person name="Hepburn T."/>
            <person name="Howarth C."/>
            <person name="Jen D."/>
            <person name="Larson L."/>
            <person name="Lewis B."/>
            <person name="Mehta T."/>
            <person name="Park D."/>
            <person name="Pearson M."/>
            <person name="Roberts A."/>
            <person name="Saif S."/>
            <person name="Shenoy N."/>
            <person name="Sisk P."/>
            <person name="Stolte C."/>
            <person name="Sykes S."/>
            <person name="Thomson T."/>
            <person name="Walk T."/>
            <person name="White J."/>
            <person name="Yandava C."/>
            <person name="Burger G."/>
            <person name="Gray M.W."/>
            <person name="Holland P.W.H."/>
            <person name="King N."/>
            <person name="Lang F.B.F."/>
            <person name="Roger A.J."/>
            <person name="Ruiz-Trillo I."/>
            <person name="Lander E."/>
            <person name="Nusbaum C."/>
        </authorList>
    </citation>
    <scope>NUCLEOTIDE SEQUENCE [LARGE SCALE GENOMIC DNA]</scope>
    <source>
        <strain evidence="1 2">DAOM BR117</strain>
    </source>
</reference>
<dbReference type="OrthoDB" id="2110994at2759"/>
<dbReference type="OMA" id="TRRYHEY"/>
<dbReference type="eggNOG" id="ENOG502SZF6">
    <property type="taxonomic scope" value="Eukaryota"/>
</dbReference>
<keyword evidence="2" id="KW-1185">Reference proteome</keyword>
<protein>
    <submittedName>
        <fullName evidence="1">Uncharacterized protein</fullName>
    </submittedName>
</protein>
<proteinExistence type="predicted"/>
<dbReference type="InParanoid" id="A0A0L0HDC0"/>
<dbReference type="VEuPathDB" id="FungiDB:SPPG_06390"/>